<keyword evidence="4" id="KW-0808">Transferase</keyword>
<dbReference type="PANTHER" id="PTHR11987:SF54">
    <property type="entry name" value="ST8 ALPHA-N-ACETYL-NEURAMINIDE ALPHA-2,8-SIALYLTRANSFERASE 6"/>
    <property type="match status" value="1"/>
</dbReference>
<evidence type="ECO:0000256" key="4">
    <source>
        <dbReference type="ARBA" id="ARBA00022679"/>
    </source>
</evidence>
<dbReference type="OMA" id="WKNSEFK"/>
<dbReference type="KEGG" id="spu:115922233"/>
<evidence type="ECO:0000256" key="1">
    <source>
        <dbReference type="ARBA" id="ARBA00004323"/>
    </source>
</evidence>
<organism evidence="14 15">
    <name type="scientific">Strongylocentrotus purpuratus</name>
    <name type="common">Purple sea urchin</name>
    <dbReference type="NCBI Taxonomy" id="7668"/>
    <lineage>
        <taxon>Eukaryota</taxon>
        <taxon>Metazoa</taxon>
        <taxon>Echinodermata</taxon>
        <taxon>Eleutherozoa</taxon>
        <taxon>Echinozoa</taxon>
        <taxon>Echinoidea</taxon>
        <taxon>Euechinoidea</taxon>
        <taxon>Echinacea</taxon>
        <taxon>Camarodonta</taxon>
        <taxon>Echinidea</taxon>
        <taxon>Strongylocentrotidae</taxon>
        <taxon>Strongylocentrotus</taxon>
    </lineage>
</organism>
<keyword evidence="8" id="KW-0333">Golgi apparatus</keyword>
<evidence type="ECO:0000256" key="2">
    <source>
        <dbReference type="ARBA" id="ARBA00006003"/>
    </source>
</evidence>
<evidence type="ECO:0000313" key="14">
    <source>
        <dbReference type="EnsemblMetazoa" id="XP_030836552"/>
    </source>
</evidence>
<dbReference type="Pfam" id="PF00777">
    <property type="entry name" value="Glyco_transf_29"/>
    <property type="match status" value="1"/>
</dbReference>
<keyword evidence="15" id="KW-1185">Reference proteome</keyword>
<keyword evidence="5 13" id="KW-0812">Transmembrane</keyword>
<evidence type="ECO:0000256" key="6">
    <source>
        <dbReference type="ARBA" id="ARBA00022968"/>
    </source>
</evidence>
<keyword evidence="10" id="KW-1015">Disulfide bond</keyword>
<evidence type="ECO:0000256" key="8">
    <source>
        <dbReference type="ARBA" id="ARBA00023034"/>
    </source>
</evidence>
<keyword evidence="3" id="KW-0328">Glycosyltransferase</keyword>
<keyword evidence="11" id="KW-0325">Glycoprotein</keyword>
<dbReference type="InterPro" id="IPR012163">
    <property type="entry name" value="Sialyl_trans"/>
</dbReference>
<reference evidence="14" key="2">
    <citation type="submission" date="2021-01" db="UniProtKB">
        <authorList>
            <consortium name="EnsemblMetazoa"/>
        </authorList>
    </citation>
    <scope>IDENTIFICATION</scope>
</reference>
<dbReference type="InterPro" id="IPR050943">
    <property type="entry name" value="Glycosyltr_29_Sialyltrsf"/>
</dbReference>
<dbReference type="EnsemblMetazoa" id="XM_030980692">
    <property type="protein sequence ID" value="XP_030836552"/>
    <property type="gene ID" value="LOC115922233"/>
</dbReference>
<accession>A0A7M7NLJ2</accession>
<evidence type="ECO:0000256" key="11">
    <source>
        <dbReference type="ARBA" id="ARBA00023180"/>
    </source>
</evidence>
<comment type="similarity">
    <text evidence="2">Belongs to the glycosyltransferase 29 family.</text>
</comment>
<dbReference type="PIRSF" id="PIRSF005557">
    <property type="entry name" value="Sialyl_trans"/>
    <property type="match status" value="1"/>
</dbReference>
<sequence>MFGEMLLDHESRSKKPRTLKSFTVYIWCWQRLSAEVCRLSTTFRRRQYSRHFVIAVLFTIMLYHLLLSTISYTRRLRKIPPTSITSHFLFQGMHGNVDESLNFTKQIWLFNNSDAERIYLYANLLQKHHWKASPQHLDNFRRELNAETNVSTDRDLILTQTNVQLDQEMPCYYVTKRFWKQTNFVATKDFMSTLPKESPLKGKRYEKCAIIGNSGSLQKSTCGSQIDGMDFVFRCNGAPLEAFIKDAGKRTDFLSFNPSILFKQFGGLVNESMVESYISFMNQYDSMVWYPCFGSRQLVEPCLKAISYRDRIDSQLVIANPSHYVSIWEFWKRRGLRKKPSTGLYLINLAATMCNEIHLYGFWPFPIQLREARVQETAYHYFNNLPFTSHHSSDGEFRILLQMHMLGTVNLHTGTCKQ</sequence>
<proteinExistence type="inferred from homology"/>
<dbReference type="GO" id="GO:0003828">
    <property type="term" value="F:alpha-N-acetylneuraminate alpha-2,8-sialyltransferase activity"/>
    <property type="evidence" value="ECO:0000318"/>
    <property type="project" value="GO_Central"/>
</dbReference>
<evidence type="ECO:0000256" key="5">
    <source>
        <dbReference type="ARBA" id="ARBA00022692"/>
    </source>
</evidence>
<protein>
    <submittedName>
        <fullName evidence="14">Uncharacterized protein</fullName>
    </submittedName>
</protein>
<dbReference type="InParanoid" id="A0A7M7NLJ2"/>
<keyword evidence="9 13" id="KW-0472">Membrane</keyword>
<dbReference type="RefSeq" id="XP_030836552.1">
    <property type="nucleotide sequence ID" value="XM_030980692.1"/>
</dbReference>
<name>A0A7M7NLJ2_STRPU</name>
<keyword evidence="6" id="KW-0735">Signal-anchor</keyword>
<dbReference type="OrthoDB" id="10264956at2759"/>
<dbReference type="GeneID" id="115922233"/>
<dbReference type="AlphaFoldDB" id="A0A7M7NLJ2"/>
<reference evidence="15" key="1">
    <citation type="submission" date="2015-02" db="EMBL/GenBank/DDBJ databases">
        <title>Genome sequencing for Strongylocentrotus purpuratus.</title>
        <authorList>
            <person name="Murali S."/>
            <person name="Liu Y."/>
            <person name="Vee V."/>
            <person name="English A."/>
            <person name="Wang M."/>
            <person name="Skinner E."/>
            <person name="Han Y."/>
            <person name="Muzny D.M."/>
            <person name="Worley K.C."/>
            <person name="Gibbs R.A."/>
        </authorList>
    </citation>
    <scope>NUCLEOTIDE SEQUENCE</scope>
</reference>
<evidence type="ECO:0000256" key="3">
    <source>
        <dbReference type="ARBA" id="ARBA00022676"/>
    </source>
</evidence>
<dbReference type="GO" id="GO:0000139">
    <property type="term" value="C:Golgi membrane"/>
    <property type="evidence" value="ECO:0007669"/>
    <property type="project" value="UniProtKB-SubCell"/>
</dbReference>
<feature type="transmembrane region" description="Helical" evidence="13">
    <location>
        <begin position="52"/>
        <end position="72"/>
    </location>
</feature>
<evidence type="ECO:0000313" key="15">
    <source>
        <dbReference type="Proteomes" id="UP000007110"/>
    </source>
</evidence>
<dbReference type="Gene3D" id="3.90.1480.20">
    <property type="entry name" value="Glycosyl transferase family 29"/>
    <property type="match status" value="1"/>
</dbReference>
<comment type="subcellular location">
    <subcellularLocation>
        <location evidence="1">Golgi apparatus membrane</location>
        <topology evidence="1">Single-pass type II membrane protein</topology>
    </subcellularLocation>
</comment>
<dbReference type="GO" id="GO:0006491">
    <property type="term" value="P:N-glycan processing"/>
    <property type="evidence" value="ECO:0000318"/>
    <property type="project" value="GO_Central"/>
</dbReference>
<dbReference type="InterPro" id="IPR038578">
    <property type="entry name" value="GT29-like_sf"/>
</dbReference>
<dbReference type="PANTHER" id="PTHR11987">
    <property type="entry name" value="ALPHA-2,8-SIALYLTRANSFERASE"/>
    <property type="match status" value="1"/>
</dbReference>
<evidence type="ECO:0000256" key="13">
    <source>
        <dbReference type="SAM" id="Phobius"/>
    </source>
</evidence>
<dbReference type="Proteomes" id="UP000007110">
    <property type="component" value="Unassembled WGS sequence"/>
</dbReference>
<feature type="disulfide bond" evidence="12">
    <location>
        <begin position="208"/>
        <end position="354"/>
    </location>
</feature>
<evidence type="ECO:0000256" key="9">
    <source>
        <dbReference type="ARBA" id="ARBA00023136"/>
    </source>
</evidence>
<dbReference type="GO" id="GO:0009311">
    <property type="term" value="P:oligosaccharide metabolic process"/>
    <property type="evidence" value="ECO:0000318"/>
    <property type="project" value="GO_Central"/>
</dbReference>
<evidence type="ECO:0000256" key="10">
    <source>
        <dbReference type="ARBA" id="ARBA00023157"/>
    </source>
</evidence>
<evidence type="ECO:0000256" key="7">
    <source>
        <dbReference type="ARBA" id="ARBA00022989"/>
    </source>
</evidence>
<keyword evidence="7 13" id="KW-1133">Transmembrane helix</keyword>
<dbReference type="InterPro" id="IPR001675">
    <property type="entry name" value="Glyco_trans_29"/>
</dbReference>
<dbReference type="FunCoup" id="A0A7M7NLJ2">
    <property type="interactions" value="115"/>
</dbReference>
<dbReference type="CDD" id="cd23963">
    <property type="entry name" value="GT29_ST8SIA"/>
    <property type="match status" value="1"/>
</dbReference>
<evidence type="ECO:0000256" key="12">
    <source>
        <dbReference type="PIRSR" id="PIRSR005557-2"/>
    </source>
</evidence>